<sequence length="213" mass="23427">MDQSFERLAFVVLIDLEHFGLCYLESSFIPSVGICKNVNTTPRYVNENQTGQFRNQRTVTVAGARETVGSQDAASQDVKKDVFSLRYIALPNWFHEAHLDFSTSNAQDACKADAPESNGNSNPTATSTNPPVDQMETLTVETPIPTVSSPVPTACLDDSQQPSSDTRLISKRVTSQDDTPSLDNILTLSNRFKDILGVTTNTCDTDRLLFTPF</sequence>
<accession>A0A6L2LLL2</accession>
<dbReference type="EMBL" id="BKCJ010004692">
    <property type="protein sequence ID" value="GEU62548.1"/>
    <property type="molecule type" value="Genomic_DNA"/>
</dbReference>
<protein>
    <submittedName>
        <fullName evidence="2">Uncharacterized protein</fullName>
    </submittedName>
</protein>
<feature type="region of interest" description="Disordered" evidence="1">
    <location>
        <begin position="109"/>
        <end position="133"/>
    </location>
</feature>
<evidence type="ECO:0000256" key="1">
    <source>
        <dbReference type="SAM" id="MobiDB-lite"/>
    </source>
</evidence>
<proteinExistence type="predicted"/>
<organism evidence="2">
    <name type="scientific">Tanacetum cinerariifolium</name>
    <name type="common">Dalmatian daisy</name>
    <name type="synonym">Chrysanthemum cinerariifolium</name>
    <dbReference type="NCBI Taxonomy" id="118510"/>
    <lineage>
        <taxon>Eukaryota</taxon>
        <taxon>Viridiplantae</taxon>
        <taxon>Streptophyta</taxon>
        <taxon>Embryophyta</taxon>
        <taxon>Tracheophyta</taxon>
        <taxon>Spermatophyta</taxon>
        <taxon>Magnoliopsida</taxon>
        <taxon>eudicotyledons</taxon>
        <taxon>Gunneridae</taxon>
        <taxon>Pentapetalae</taxon>
        <taxon>asterids</taxon>
        <taxon>campanulids</taxon>
        <taxon>Asterales</taxon>
        <taxon>Asteraceae</taxon>
        <taxon>Asteroideae</taxon>
        <taxon>Anthemideae</taxon>
        <taxon>Anthemidinae</taxon>
        <taxon>Tanacetum</taxon>
    </lineage>
</organism>
<reference evidence="2" key="1">
    <citation type="journal article" date="2019" name="Sci. Rep.">
        <title>Draft genome of Tanacetum cinerariifolium, the natural source of mosquito coil.</title>
        <authorList>
            <person name="Yamashiro T."/>
            <person name="Shiraishi A."/>
            <person name="Satake H."/>
            <person name="Nakayama K."/>
        </authorList>
    </citation>
    <scope>NUCLEOTIDE SEQUENCE</scope>
</reference>
<feature type="compositionally biased region" description="Polar residues" evidence="1">
    <location>
        <begin position="117"/>
        <end position="131"/>
    </location>
</feature>
<gene>
    <name evidence="2" type="ORF">Tci_034526</name>
</gene>
<comment type="caution">
    <text evidence="2">The sequence shown here is derived from an EMBL/GenBank/DDBJ whole genome shotgun (WGS) entry which is preliminary data.</text>
</comment>
<evidence type="ECO:0000313" key="2">
    <source>
        <dbReference type="EMBL" id="GEU62548.1"/>
    </source>
</evidence>
<name>A0A6L2LLL2_TANCI</name>
<dbReference type="AlphaFoldDB" id="A0A6L2LLL2"/>